<keyword evidence="1 4" id="KW-0808">Transferase</keyword>
<sequence>MPIAPVLLRTAGPADLATVSPLAVAFYTEDCFDTSEHALRSNLSVLLASPAARVAVVQSEAQLLGFAITTTSFGLENGLIAELEDLFVLPTARRRGLGSRLIGDSVAWAREQGCQRLELVIAPNGRDVGHLFDYYIAHGFRDEDRHLIGRPL</sequence>
<keyword evidence="2" id="KW-0012">Acyltransferase</keyword>
<feature type="domain" description="N-acetyltransferase" evidence="3">
    <location>
        <begin position="6"/>
        <end position="152"/>
    </location>
</feature>
<protein>
    <submittedName>
        <fullName evidence="4">N-acetyltransferase</fullName>
    </submittedName>
</protein>
<dbReference type="SUPFAM" id="SSF55729">
    <property type="entry name" value="Acyl-CoA N-acyltransferases (Nat)"/>
    <property type="match status" value="1"/>
</dbReference>
<evidence type="ECO:0000313" key="4">
    <source>
        <dbReference type="EMBL" id="GDY33635.1"/>
    </source>
</evidence>
<dbReference type="PANTHER" id="PTHR43877">
    <property type="entry name" value="AMINOALKYLPHOSPHONATE N-ACETYLTRANSFERASE-RELATED-RELATED"/>
    <property type="match status" value="1"/>
</dbReference>
<organism evidence="4 5">
    <name type="scientific">Gandjariella thermophila</name>
    <dbReference type="NCBI Taxonomy" id="1931992"/>
    <lineage>
        <taxon>Bacteria</taxon>
        <taxon>Bacillati</taxon>
        <taxon>Actinomycetota</taxon>
        <taxon>Actinomycetes</taxon>
        <taxon>Pseudonocardiales</taxon>
        <taxon>Pseudonocardiaceae</taxon>
        <taxon>Gandjariella</taxon>
    </lineage>
</organism>
<reference evidence="5" key="1">
    <citation type="submission" date="2019-04" db="EMBL/GenBank/DDBJ databases">
        <title>Draft genome sequence of Pseudonocardiaceae bacterium SL3-2-4.</title>
        <authorList>
            <person name="Ningsih F."/>
            <person name="Yokota A."/>
            <person name="Sakai Y."/>
            <person name="Nanatani K."/>
            <person name="Yabe S."/>
            <person name="Oetari A."/>
            <person name="Sjamsuridzal W."/>
        </authorList>
    </citation>
    <scope>NUCLEOTIDE SEQUENCE [LARGE SCALE GENOMIC DNA]</scope>
    <source>
        <strain evidence="5">SL3-2-4</strain>
    </source>
</reference>
<dbReference type="Gene3D" id="3.40.630.30">
    <property type="match status" value="1"/>
</dbReference>
<accession>A0A4D4J9Y8</accession>
<evidence type="ECO:0000256" key="1">
    <source>
        <dbReference type="ARBA" id="ARBA00022679"/>
    </source>
</evidence>
<dbReference type="AlphaFoldDB" id="A0A4D4J9Y8"/>
<keyword evidence="5" id="KW-1185">Reference proteome</keyword>
<evidence type="ECO:0000256" key="2">
    <source>
        <dbReference type="ARBA" id="ARBA00023315"/>
    </source>
</evidence>
<dbReference type="EMBL" id="BJFL01000049">
    <property type="protein sequence ID" value="GDY33635.1"/>
    <property type="molecule type" value="Genomic_DNA"/>
</dbReference>
<proteinExistence type="predicted"/>
<gene>
    <name evidence="4" type="primary">rimI_2</name>
    <name evidence="4" type="ORF">GTS_52680</name>
</gene>
<dbReference type="PROSITE" id="PS51186">
    <property type="entry name" value="GNAT"/>
    <property type="match status" value="1"/>
</dbReference>
<dbReference type="Proteomes" id="UP000298860">
    <property type="component" value="Unassembled WGS sequence"/>
</dbReference>
<dbReference type="OrthoDB" id="118633at2"/>
<dbReference type="Pfam" id="PF00583">
    <property type="entry name" value="Acetyltransf_1"/>
    <property type="match status" value="1"/>
</dbReference>
<comment type="caution">
    <text evidence="4">The sequence shown here is derived from an EMBL/GenBank/DDBJ whole genome shotgun (WGS) entry which is preliminary data.</text>
</comment>
<name>A0A4D4J9Y8_9PSEU</name>
<evidence type="ECO:0000313" key="5">
    <source>
        <dbReference type="Proteomes" id="UP000298860"/>
    </source>
</evidence>
<dbReference type="InterPro" id="IPR016181">
    <property type="entry name" value="Acyl_CoA_acyltransferase"/>
</dbReference>
<dbReference type="CDD" id="cd04301">
    <property type="entry name" value="NAT_SF"/>
    <property type="match status" value="1"/>
</dbReference>
<dbReference type="InterPro" id="IPR000182">
    <property type="entry name" value="GNAT_dom"/>
</dbReference>
<evidence type="ECO:0000259" key="3">
    <source>
        <dbReference type="PROSITE" id="PS51186"/>
    </source>
</evidence>
<dbReference type="RefSeq" id="WP_137816560.1">
    <property type="nucleotide sequence ID" value="NZ_BJFL01000049.1"/>
</dbReference>
<dbReference type="GO" id="GO:0016747">
    <property type="term" value="F:acyltransferase activity, transferring groups other than amino-acyl groups"/>
    <property type="evidence" value="ECO:0007669"/>
    <property type="project" value="InterPro"/>
</dbReference>
<dbReference type="InterPro" id="IPR050832">
    <property type="entry name" value="Bact_Acetyltransf"/>
</dbReference>